<protein>
    <recommendedName>
        <fullName evidence="4">FHA domain-containing protein</fullName>
    </recommendedName>
</protein>
<accession>A0A4D4KBV8</accession>
<dbReference type="InterPro" id="IPR050923">
    <property type="entry name" value="Cell_Proc_Reg/RNA_Proc"/>
</dbReference>
<dbReference type="InterPro" id="IPR000253">
    <property type="entry name" value="FHA_dom"/>
</dbReference>
<evidence type="ECO:0000313" key="6">
    <source>
        <dbReference type="Proteomes" id="UP000299290"/>
    </source>
</evidence>
<keyword evidence="6" id="KW-1185">Reference proteome</keyword>
<feature type="region of interest" description="Disordered" evidence="2">
    <location>
        <begin position="321"/>
        <end position="361"/>
    </location>
</feature>
<keyword evidence="3" id="KW-0812">Transmembrane</keyword>
<evidence type="ECO:0000259" key="4">
    <source>
        <dbReference type="PROSITE" id="PS50006"/>
    </source>
</evidence>
<proteinExistence type="predicted"/>
<dbReference type="InterPro" id="IPR022128">
    <property type="entry name" value="FhaA_N"/>
</dbReference>
<evidence type="ECO:0000256" key="1">
    <source>
        <dbReference type="ARBA" id="ARBA00022553"/>
    </source>
</evidence>
<reference evidence="5 6" key="1">
    <citation type="journal article" date="2020" name="Int. J. Syst. Evol. Microbiol.">
        <title>Reclassification of Streptomyces castelarensis and Streptomyces sporoclivatus as later heterotypic synonyms of Streptomyces antimycoticus.</title>
        <authorList>
            <person name="Komaki H."/>
            <person name="Tamura T."/>
        </authorList>
    </citation>
    <scope>NUCLEOTIDE SEQUENCE [LARGE SCALE GENOMIC DNA]</scope>
    <source>
        <strain evidence="5 6">NBRC 12839</strain>
    </source>
</reference>
<feature type="compositionally biased region" description="Pro residues" evidence="2">
    <location>
        <begin position="157"/>
        <end position="182"/>
    </location>
</feature>
<dbReference type="Gene3D" id="3.30.2320.60">
    <property type="entry name" value="FhaA, phosphopeptide-binding domain (DUF3662)"/>
    <property type="match status" value="1"/>
</dbReference>
<name>A0A4D4KBV8_9ACTN</name>
<dbReference type="Pfam" id="PF00498">
    <property type="entry name" value="FHA"/>
    <property type="match status" value="1"/>
</dbReference>
<dbReference type="PANTHER" id="PTHR23308">
    <property type="entry name" value="NUCLEAR INHIBITOR OF PROTEIN PHOSPHATASE-1"/>
    <property type="match status" value="1"/>
</dbReference>
<dbReference type="SUPFAM" id="SSF49879">
    <property type="entry name" value="SMAD/FHA domain"/>
    <property type="match status" value="1"/>
</dbReference>
<dbReference type="Proteomes" id="UP000299290">
    <property type="component" value="Unassembled WGS sequence"/>
</dbReference>
<gene>
    <name evidence="5" type="ORF">SANT12839_049700</name>
</gene>
<evidence type="ECO:0000313" key="5">
    <source>
        <dbReference type="EMBL" id="GDY44088.1"/>
    </source>
</evidence>
<dbReference type="EMBL" id="BJHV01000001">
    <property type="protein sequence ID" value="GDY44088.1"/>
    <property type="molecule type" value="Genomic_DNA"/>
</dbReference>
<keyword evidence="3" id="KW-1133">Transmembrane helix</keyword>
<feature type="compositionally biased region" description="Low complexity" evidence="2">
    <location>
        <begin position="131"/>
        <end position="156"/>
    </location>
</feature>
<dbReference type="PROSITE" id="PS50006">
    <property type="entry name" value="FHA_DOMAIN"/>
    <property type="match status" value="1"/>
</dbReference>
<keyword evidence="3" id="KW-0472">Membrane</keyword>
<dbReference type="AlphaFoldDB" id="A0A4D4KBV8"/>
<feature type="region of interest" description="Disordered" evidence="2">
    <location>
        <begin position="120"/>
        <end position="281"/>
    </location>
</feature>
<feature type="domain" description="FHA" evidence="4">
    <location>
        <begin position="383"/>
        <end position="433"/>
    </location>
</feature>
<comment type="caution">
    <text evidence="5">The sequence shown here is derived from an EMBL/GenBank/DDBJ whole genome shotgun (WGS) entry which is preliminary data.</text>
</comment>
<sequence>MGVLKRFEQRLEGLVNGTFAKVFKSEVQPVEIAGALQRECDNNATIWNRDRTVVPNDFIVELSTPDYERLSPYSGQLGDELAGMVRDYAKQQRYTFMGAIKVHLQKADDLDTGLYRVRSRTLASSESQDSQQAPGRPGAGAPQQRPGGYGYPAQPAGAPPMPSTPPAPARCPAPAEPGPAPEPSSRARPAAGSRSTAAATRSPGPRSSWAAPPTLTCGSTIPVSPADTARSGSEPHRPCRISGRPTASWWTDSTPRALRSATARGSSWAAPPSFTGKPKGEAGAMSELTLTVMRLGFLAVLWLFVIVAVQVIRSDLFGTRVTQRGSARRGAPDRPQQQQQRQSAPPPQRQQSGGRGRRGAPTKLVVSEGTLTGTTVALQGQTITLGRAHDSTIVLDDDYASSRHARIYPDRDGQWIVEDLGSTNGTYLDRTRLTTPTPIALGAPIRIGKTVIELRK</sequence>
<evidence type="ECO:0000256" key="3">
    <source>
        <dbReference type="SAM" id="Phobius"/>
    </source>
</evidence>
<organism evidence="5 6">
    <name type="scientific">Streptomyces antimycoticus</name>
    <dbReference type="NCBI Taxonomy" id="68175"/>
    <lineage>
        <taxon>Bacteria</taxon>
        <taxon>Bacillati</taxon>
        <taxon>Actinomycetota</taxon>
        <taxon>Actinomycetes</taxon>
        <taxon>Kitasatosporales</taxon>
        <taxon>Streptomycetaceae</taxon>
        <taxon>Streptomyces</taxon>
        <taxon>Streptomyces violaceusniger group</taxon>
    </lineage>
</organism>
<dbReference type="Gene3D" id="2.60.200.20">
    <property type="match status" value="1"/>
</dbReference>
<evidence type="ECO:0000256" key="2">
    <source>
        <dbReference type="SAM" id="MobiDB-lite"/>
    </source>
</evidence>
<feature type="transmembrane region" description="Helical" evidence="3">
    <location>
        <begin position="295"/>
        <end position="312"/>
    </location>
</feature>
<feature type="compositionally biased region" description="Polar residues" evidence="2">
    <location>
        <begin position="121"/>
        <end position="130"/>
    </location>
</feature>
<keyword evidence="1" id="KW-0597">Phosphoprotein</keyword>
<feature type="compositionally biased region" description="Low complexity" evidence="2">
    <location>
        <begin position="183"/>
        <end position="203"/>
    </location>
</feature>
<dbReference type="InterPro" id="IPR042287">
    <property type="entry name" value="FhaA_N_sf"/>
</dbReference>
<dbReference type="InterPro" id="IPR008984">
    <property type="entry name" value="SMAD_FHA_dom_sf"/>
</dbReference>
<feature type="compositionally biased region" description="Low complexity" evidence="2">
    <location>
        <begin position="333"/>
        <end position="343"/>
    </location>
</feature>
<dbReference type="Pfam" id="PF12401">
    <property type="entry name" value="FhaA_N"/>
    <property type="match status" value="1"/>
</dbReference>
<dbReference type="SMART" id="SM00240">
    <property type="entry name" value="FHA"/>
    <property type="match status" value="1"/>
</dbReference>